<comment type="similarity">
    <text evidence="2">Belongs to the UPF0702 family.</text>
</comment>
<gene>
    <name evidence="9" type="ORF">D3871_11725</name>
</gene>
<dbReference type="EMBL" id="QYUO01000001">
    <property type="protein sequence ID" value="RJF99105.1"/>
    <property type="molecule type" value="Genomic_DNA"/>
</dbReference>
<evidence type="ECO:0000256" key="5">
    <source>
        <dbReference type="ARBA" id="ARBA00022989"/>
    </source>
</evidence>
<reference evidence="10" key="1">
    <citation type="submission" date="2018-09" db="EMBL/GenBank/DDBJ databases">
        <authorList>
            <person name="Zhu H."/>
        </authorList>
    </citation>
    <scope>NUCLEOTIDE SEQUENCE [LARGE SCALE GENOMIC DNA]</scope>
    <source>
        <strain evidence="10">K1R23-30</strain>
    </source>
</reference>
<keyword evidence="3" id="KW-1003">Cell membrane</keyword>
<evidence type="ECO:0000313" key="10">
    <source>
        <dbReference type="Proteomes" id="UP000265955"/>
    </source>
</evidence>
<feature type="transmembrane region" description="Helical" evidence="7">
    <location>
        <begin position="78"/>
        <end position="96"/>
    </location>
</feature>
<sequence>MEGLASIDWGELFGLSVPLAELIVRGTTMYWFLFVMFRFVVRRDVGAIGIADVLILVIVADAAQNAMSGEYTSVTDGMALVTTLIGWNLLLDWACFRYPRIRRLVQPRPLALVKGGRLLRQNMRKEFITEEELWSRLRQGGVESLNDVKAVYMETDGEISVIKRQ</sequence>
<evidence type="ECO:0000313" key="9">
    <source>
        <dbReference type="EMBL" id="RJF99105.1"/>
    </source>
</evidence>
<dbReference type="Pfam" id="PF04239">
    <property type="entry name" value="DUF421"/>
    <property type="match status" value="1"/>
</dbReference>
<feature type="transmembrane region" description="Helical" evidence="7">
    <location>
        <begin position="12"/>
        <end position="33"/>
    </location>
</feature>
<dbReference type="RefSeq" id="WP_119769050.1">
    <property type="nucleotide sequence ID" value="NZ_QYUO01000001.1"/>
</dbReference>
<dbReference type="OrthoDB" id="8617494at2"/>
<organism evidence="9 10">
    <name type="scientific">Noviherbaspirillum saxi</name>
    <dbReference type="NCBI Taxonomy" id="2320863"/>
    <lineage>
        <taxon>Bacteria</taxon>
        <taxon>Pseudomonadati</taxon>
        <taxon>Pseudomonadota</taxon>
        <taxon>Betaproteobacteria</taxon>
        <taxon>Burkholderiales</taxon>
        <taxon>Oxalobacteraceae</taxon>
        <taxon>Noviherbaspirillum</taxon>
    </lineage>
</organism>
<proteinExistence type="inferred from homology"/>
<dbReference type="Gene3D" id="3.30.240.20">
    <property type="entry name" value="bsu07140 like domains"/>
    <property type="match status" value="1"/>
</dbReference>
<evidence type="ECO:0000256" key="1">
    <source>
        <dbReference type="ARBA" id="ARBA00004651"/>
    </source>
</evidence>
<dbReference type="AlphaFoldDB" id="A0A3A3GAA9"/>
<keyword evidence="6 7" id="KW-0472">Membrane</keyword>
<dbReference type="PANTHER" id="PTHR34582">
    <property type="entry name" value="UPF0702 TRANSMEMBRANE PROTEIN YCAP"/>
    <property type="match status" value="1"/>
</dbReference>
<evidence type="ECO:0000259" key="8">
    <source>
        <dbReference type="Pfam" id="PF04239"/>
    </source>
</evidence>
<evidence type="ECO:0000256" key="4">
    <source>
        <dbReference type="ARBA" id="ARBA00022692"/>
    </source>
</evidence>
<name>A0A3A3GAA9_9BURK</name>
<evidence type="ECO:0000256" key="3">
    <source>
        <dbReference type="ARBA" id="ARBA00022475"/>
    </source>
</evidence>
<feature type="transmembrane region" description="Helical" evidence="7">
    <location>
        <begin position="45"/>
        <end position="66"/>
    </location>
</feature>
<keyword evidence="5 7" id="KW-1133">Transmembrane helix</keyword>
<keyword evidence="4 7" id="KW-0812">Transmembrane</keyword>
<dbReference type="InterPro" id="IPR007353">
    <property type="entry name" value="DUF421"/>
</dbReference>
<evidence type="ECO:0000256" key="2">
    <source>
        <dbReference type="ARBA" id="ARBA00006448"/>
    </source>
</evidence>
<evidence type="ECO:0000256" key="7">
    <source>
        <dbReference type="SAM" id="Phobius"/>
    </source>
</evidence>
<comment type="subcellular location">
    <subcellularLocation>
        <location evidence="1">Cell membrane</location>
        <topology evidence="1">Multi-pass membrane protein</topology>
    </subcellularLocation>
</comment>
<accession>A0A3A3GAA9</accession>
<dbReference type="InterPro" id="IPR023090">
    <property type="entry name" value="UPF0702_alpha/beta_dom_sf"/>
</dbReference>
<keyword evidence="10" id="KW-1185">Reference proteome</keyword>
<feature type="domain" description="YetF C-terminal" evidence="8">
    <location>
        <begin position="99"/>
        <end position="164"/>
    </location>
</feature>
<evidence type="ECO:0000256" key="6">
    <source>
        <dbReference type="ARBA" id="ARBA00023136"/>
    </source>
</evidence>
<dbReference type="GO" id="GO:0005886">
    <property type="term" value="C:plasma membrane"/>
    <property type="evidence" value="ECO:0007669"/>
    <property type="project" value="UniProtKB-SubCell"/>
</dbReference>
<comment type="caution">
    <text evidence="9">The sequence shown here is derived from an EMBL/GenBank/DDBJ whole genome shotgun (WGS) entry which is preliminary data.</text>
</comment>
<dbReference type="Proteomes" id="UP000265955">
    <property type="component" value="Unassembled WGS sequence"/>
</dbReference>
<dbReference type="PANTHER" id="PTHR34582:SF6">
    <property type="entry name" value="UPF0702 TRANSMEMBRANE PROTEIN YCAP"/>
    <property type="match status" value="1"/>
</dbReference>
<protein>
    <submittedName>
        <fullName evidence="9">DUF421 domain-containing protein</fullName>
    </submittedName>
</protein>